<proteinExistence type="predicted"/>
<keyword evidence="1" id="KW-0378">Hydrolase</keyword>
<dbReference type="EMBL" id="BK032771">
    <property type="protein sequence ID" value="DAF59480.1"/>
    <property type="molecule type" value="Genomic_DNA"/>
</dbReference>
<name>A0A8S5T8N1_9CAUD</name>
<evidence type="ECO:0000259" key="2">
    <source>
        <dbReference type="Pfam" id="PF02018"/>
    </source>
</evidence>
<reference evidence="3" key="1">
    <citation type="journal article" date="2021" name="Proc. Natl. Acad. Sci. U.S.A.">
        <title>A Catalog of Tens of Thousands of Viruses from Human Metagenomes Reveals Hidden Associations with Chronic Diseases.</title>
        <authorList>
            <person name="Tisza M.J."/>
            <person name="Buck C.B."/>
        </authorList>
    </citation>
    <scope>NUCLEOTIDE SEQUENCE</scope>
    <source>
        <strain evidence="3">CtU557</strain>
    </source>
</reference>
<dbReference type="Pfam" id="PF02018">
    <property type="entry name" value="CBM_4_9"/>
    <property type="match status" value="1"/>
</dbReference>
<dbReference type="Gene3D" id="2.60.120.260">
    <property type="entry name" value="Galactose-binding domain-like"/>
    <property type="match status" value="1"/>
</dbReference>
<dbReference type="InterPro" id="IPR008979">
    <property type="entry name" value="Galactose-bd-like_sf"/>
</dbReference>
<dbReference type="SUPFAM" id="SSF49785">
    <property type="entry name" value="Galactose-binding domain-like"/>
    <property type="match status" value="1"/>
</dbReference>
<accession>A0A8S5T8N1</accession>
<feature type="domain" description="CBM-cenC" evidence="2">
    <location>
        <begin position="299"/>
        <end position="413"/>
    </location>
</feature>
<dbReference type="GO" id="GO:0016798">
    <property type="term" value="F:hydrolase activity, acting on glycosyl bonds"/>
    <property type="evidence" value="ECO:0007669"/>
    <property type="project" value="InterPro"/>
</dbReference>
<evidence type="ECO:0000256" key="1">
    <source>
        <dbReference type="ARBA" id="ARBA00022801"/>
    </source>
</evidence>
<protein>
    <submittedName>
        <fullName evidence="3">Carbohydrate binding domain protein</fullName>
    </submittedName>
</protein>
<sequence length="800" mass="89888">MANRKERMSTVINLKGLDLMSSSDLIADGRTPYSKNFRLYAQSADDRRVTVSSRKGPGLYIAPNNEHLMISNDSVNGMSIAKVGIVMGVHMIKFKATSSDRLTRVDIKVSDSEEVSVPLRVCLYSNNNDKPGKMLSETCIPAGSIGSSPEWATARFINAVKLTTNEYYWIVLSVQDDGKGSYDLATTVDGTKAYSTNSALDTATQRDYSINYKVYVSSDMRDKGGYRFNRDNGRNITVIAYGDTMYYIDESKNMKPIISGLSSLAKEYKFTNGDNKVFWVNGYDKLTSWNGTNESTAINIVNNGSFSVNTTDWSAISGTTMSRISTEYHSSPASIQLSATSGIRGASLDVNLLKNKRYKITYWAKANVGNSTTFMTVNNQATAINDSTKPSPSSWAKFEMYYTPGSDVNTLQFKNTAENFFLDDVSIVDTGVEYYVDDQLPILSDITMHKDRMWGVVASEPDKVVFSENPGNPAYDPTGVNPTSPREQWYHAWLSVSYWYIPRPFNGSPITSLTSFQDSLIITTQDNKYVLSGYDRGSFNLRQSTGNKGAISRRGVTSDENSIYFVGNDGFYIHNGSSDKKISVLISPLFDACPKKGEITPVLWKNQVRFYMASEFSNVNDICAIYDKDLGEWLLDTDLYIDRAISYTDADDNMELVELSSQTSCVYLAEQDYNNLGGPIDFEYRLKYDSMGTPMQRKQLKRFYPILQGVDTTFKIQIAMDKDFQNSPKIKEQLLTTNGAKWGEFKWGDSTIYGGNKSFKPKKQSYSGYARYWQLRVARKAANNRVEFMGAQYLYKTKRL</sequence>
<evidence type="ECO:0000313" key="3">
    <source>
        <dbReference type="EMBL" id="DAF59480.1"/>
    </source>
</evidence>
<dbReference type="InterPro" id="IPR003305">
    <property type="entry name" value="CenC_carb-bd"/>
</dbReference>
<organism evidence="3">
    <name type="scientific">Podoviridae sp. ctU557</name>
    <dbReference type="NCBI Taxonomy" id="2827736"/>
    <lineage>
        <taxon>Viruses</taxon>
        <taxon>Duplodnaviria</taxon>
        <taxon>Heunggongvirae</taxon>
        <taxon>Uroviricota</taxon>
        <taxon>Caudoviricetes</taxon>
    </lineage>
</organism>